<proteinExistence type="predicted"/>
<dbReference type="EMBL" id="JBEGDG010000027">
    <property type="protein sequence ID" value="MEQ6357478.1"/>
    <property type="molecule type" value="Genomic_DNA"/>
</dbReference>
<feature type="chain" id="PRO_5045807142" evidence="3">
    <location>
        <begin position="26"/>
        <end position="269"/>
    </location>
</feature>
<keyword evidence="6" id="KW-1185">Reference proteome</keyword>
<evidence type="ECO:0000256" key="1">
    <source>
        <dbReference type="ARBA" id="ARBA00022729"/>
    </source>
</evidence>
<dbReference type="PANTHER" id="PTHR39160:SF6">
    <property type="entry name" value="CELL WALL-BINDING PROTEIN YOCH"/>
    <property type="match status" value="1"/>
</dbReference>
<dbReference type="CDD" id="cd22786">
    <property type="entry name" value="DPBB_YuiC-like"/>
    <property type="match status" value="1"/>
</dbReference>
<dbReference type="InterPro" id="IPR018392">
    <property type="entry name" value="LysM"/>
</dbReference>
<evidence type="ECO:0000256" key="2">
    <source>
        <dbReference type="SAM" id="MobiDB-lite"/>
    </source>
</evidence>
<dbReference type="PANTHER" id="PTHR39160">
    <property type="entry name" value="CELL WALL-BINDING PROTEIN YOCH"/>
    <property type="match status" value="1"/>
</dbReference>
<reference evidence="5 6" key="1">
    <citation type="submission" date="2024-06" db="EMBL/GenBank/DDBJ databases">
        <title>Lysinibacillus zambalefons sp. nov., a Novel Firmicute Isolated from the Poon Bato Zambales Hyperalkaline Spring.</title>
        <authorList>
            <person name="Aja J.A."/>
            <person name="Lazaro J.E.H."/>
            <person name="Llorin L.D."/>
            <person name="Lim K.R."/>
            <person name="Teodosio J."/>
            <person name="Dalisay D.S."/>
        </authorList>
    </citation>
    <scope>NUCLEOTIDE SEQUENCE [LARGE SCALE GENOMIC DNA]</scope>
    <source>
        <strain evidence="5 6">M3</strain>
    </source>
</reference>
<evidence type="ECO:0000259" key="4">
    <source>
        <dbReference type="PROSITE" id="PS51782"/>
    </source>
</evidence>
<gene>
    <name evidence="5" type="ORF">ABNX05_23010</name>
</gene>
<dbReference type="PROSITE" id="PS51782">
    <property type="entry name" value="LYSM"/>
    <property type="match status" value="1"/>
</dbReference>
<feature type="domain" description="LysM" evidence="4">
    <location>
        <begin position="81"/>
        <end position="125"/>
    </location>
</feature>
<dbReference type="CDD" id="cd00118">
    <property type="entry name" value="LysM"/>
    <property type="match status" value="1"/>
</dbReference>
<dbReference type="SUPFAM" id="SSF54106">
    <property type="entry name" value="LysM domain"/>
    <property type="match status" value="1"/>
</dbReference>
<dbReference type="RefSeq" id="WP_349661816.1">
    <property type="nucleotide sequence ID" value="NZ_JBEGDG010000027.1"/>
</dbReference>
<dbReference type="SUPFAM" id="SSF50685">
    <property type="entry name" value="Barwin-like endoglucanases"/>
    <property type="match status" value="1"/>
</dbReference>
<keyword evidence="1 3" id="KW-0732">Signal</keyword>
<comment type="caution">
    <text evidence="5">The sequence shown here is derived from an EMBL/GenBank/DDBJ whole genome shotgun (WGS) entry which is preliminary data.</text>
</comment>
<feature type="signal peptide" evidence="3">
    <location>
        <begin position="1"/>
        <end position="25"/>
    </location>
</feature>
<dbReference type="InterPro" id="IPR036779">
    <property type="entry name" value="LysM_dom_sf"/>
</dbReference>
<evidence type="ECO:0000313" key="6">
    <source>
        <dbReference type="Proteomes" id="UP001478862"/>
    </source>
</evidence>
<organism evidence="5 6">
    <name type="scientific">Lysinibacillus zambalensis</name>
    <dbReference type="NCBI Taxonomy" id="3160866"/>
    <lineage>
        <taxon>Bacteria</taxon>
        <taxon>Bacillati</taxon>
        <taxon>Bacillota</taxon>
        <taxon>Bacilli</taxon>
        <taxon>Bacillales</taxon>
        <taxon>Bacillaceae</taxon>
        <taxon>Lysinibacillus</taxon>
    </lineage>
</organism>
<dbReference type="Pfam" id="PF06725">
    <property type="entry name" value="3D"/>
    <property type="match status" value="1"/>
</dbReference>
<accession>A0ABV1MY98</accession>
<dbReference type="Gene3D" id="2.40.40.10">
    <property type="entry name" value="RlpA-like domain"/>
    <property type="match status" value="1"/>
</dbReference>
<sequence length="269" mass="28884">MKKQALALAVTLTLGLSLFASPSSAKDKLSFMPFDALWGISKIYNLSLEDYEPMFGSDARWFYPEQNLNIAEKKNDNSPKDQHFVEAGDTLFTIARVNDVSVEELQEWNNLASSDLIYVGESLAIKASAAKPKTSESRPTTVATASSKKQATTSSNNTAATASTKSVSAPTTTGKTFTMRATAYTAYCEGCSGITANGTDIRSNPNLKVIAVDPRVIPLGTRVWVEGYGEAIAADTGGAIKGNKIDVFIPTEGQARQWGVKNVIVKILN</sequence>
<dbReference type="InterPro" id="IPR036908">
    <property type="entry name" value="RlpA-like_sf"/>
</dbReference>
<dbReference type="SMART" id="SM00257">
    <property type="entry name" value="LysM"/>
    <property type="match status" value="1"/>
</dbReference>
<feature type="compositionally biased region" description="Low complexity" evidence="2">
    <location>
        <begin position="140"/>
        <end position="172"/>
    </location>
</feature>
<dbReference type="InterPro" id="IPR010611">
    <property type="entry name" value="3D_dom"/>
</dbReference>
<dbReference type="Pfam" id="PF01476">
    <property type="entry name" value="LysM"/>
    <property type="match status" value="1"/>
</dbReference>
<dbReference type="InterPro" id="IPR051933">
    <property type="entry name" value="Resuscitation_pf_RpfB"/>
</dbReference>
<evidence type="ECO:0000313" key="5">
    <source>
        <dbReference type="EMBL" id="MEQ6357478.1"/>
    </source>
</evidence>
<protein>
    <submittedName>
        <fullName evidence="5">3D domain-containing protein</fullName>
    </submittedName>
</protein>
<dbReference type="Proteomes" id="UP001478862">
    <property type="component" value="Unassembled WGS sequence"/>
</dbReference>
<name>A0ABV1MY98_9BACI</name>
<feature type="region of interest" description="Disordered" evidence="2">
    <location>
        <begin position="129"/>
        <end position="172"/>
    </location>
</feature>
<evidence type="ECO:0000256" key="3">
    <source>
        <dbReference type="SAM" id="SignalP"/>
    </source>
</evidence>